<dbReference type="Pfam" id="PF20613">
    <property type="entry name" value="HipA_2"/>
    <property type="match status" value="1"/>
</dbReference>
<dbReference type="Gene3D" id="1.10.1070.20">
    <property type="match status" value="1"/>
</dbReference>
<dbReference type="GO" id="GO:0016301">
    <property type="term" value="F:kinase activity"/>
    <property type="evidence" value="ECO:0007669"/>
    <property type="project" value="UniProtKB-KW"/>
</dbReference>
<feature type="domain" description="HipA-like kinase" evidence="1">
    <location>
        <begin position="21"/>
        <end position="252"/>
    </location>
</feature>
<dbReference type="InterPro" id="IPR046748">
    <property type="entry name" value="HipA_2"/>
</dbReference>
<evidence type="ECO:0000313" key="3">
    <source>
        <dbReference type="Proteomes" id="UP000831460"/>
    </source>
</evidence>
<accession>A0ABY4BU25</accession>
<keyword evidence="2" id="KW-0418">Kinase</keyword>
<evidence type="ECO:0000313" key="2">
    <source>
        <dbReference type="EMBL" id="UOE41188.1"/>
    </source>
</evidence>
<dbReference type="EMBL" id="CP094532">
    <property type="protein sequence ID" value="UOE41188.1"/>
    <property type="molecule type" value="Genomic_DNA"/>
</dbReference>
<sequence length="276" mass="31725">MIPKLSAEYLIKQVDTDGHCPLFVQANDGSNYFAKYLNSLRTDELCLLVYEMVAVEILKKLKLPHAEQAIIEIPPNIIDKKISYSKSWKRNVTAWGSKEIAEASLVSEINNYSTKTLFNQIENPEDLIHIAIFDLWVENTDRKQENYNLIAYQKYGKIRFVPIDHGAIFGGFDRIGIFSGTLPCSANNKLISSDLFKQIVSRIPQNKQLQISKDFINLLSQVNLKEVLNDVFHNIPESWKINKTLKDRIEKFLLSDLRMQSLINTVNSRLPLKPKK</sequence>
<evidence type="ECO:0000259" key="1">
    <source>
        <dbReference type="Pfam" id="PF20613"/>
    </source>
</evidence>
<dbReference type="RefSeq" id="WP_243549696.1">
    <property type="nucleotide sequence ID" value="NZ_CP094532.1"/>
</dbReference>
<organism evidence="2 3">
    <name type="scientific">Chryseobacterium suipulveris</name>
    <dbReference type="NCBI Taxonomy" id="2929800"/>
    <lineage>
        <taxon>Bacteria</taxon>
        <taxon>Pseudomonadati</taxon>
        <taxon>Bacteroidota</taxon>
        <taxon>Flavobacteriia</taxon>
        <taxon>Flavobacteriales</taxon>
        <taxon>Weeksellaceae</taxon>
        <taxon>Chryseobacterium group</taxon>
        <taxon>Chryseobacterium</taxon>
    </lineage>
</organism>
<protein>
    <submittedName>
        <fullName evidence="2">CotH kinase family protein</fullName>
    </submittedName>
</protein>
<keyword evidence="2" id="KW-0808">Transferase</keyword>
<name>A0ABY4BU25_9FLAO</name>
<keyword evidence="3" id="KW-1185">Reference proteome</keyword>
<gene>
    <name evidence="2" type="ORF">MTP09_00655</name>
</gene>
<dbReference type="Proteomes" id="UP000831460">
    <property type="component" value="Chromosome"/>
</dbReference>
<proteinExistence type="predicted"/>
<reference evidence="2 3" key="1">
    <citation type="submission" date="2022-03" db="EMBL/GenBank/DDBJ databases">
        <title>Chryseobacterium sp. isolated from particulate matters in swine house.</title>
        <authorList>
            <person name="Won M."/>
            <person name="Kim S.-J."/>
            <person name="Kwon S.-W."/>
        </authorList>
    </citation>
    <scope>NUCLEOTIDE SEQUENCE [LARGE SCALE GENOMIC DNA]</scope>
    <source>
        <strain evidence="2 3">SC2-2</strain>
    </source>
</reference>